<name>A0A5B7CQT5_PORTR</name>
<sequence length="69" mass="7679">MMSPETSSGMSCVSFTTPLKCLHRHCPNIQVSPALLISRLPIRSFVPFHNNKFVFILPRIHTDPQASSG</sequence>
<proteinExistence type="predicted"/>
<dbReference type="EMBL" id="VSRR010000149">
    <property type="protein sequence ID" value="MPC11171.1"/>
    <property type="molecule type" value="Genomic_DNA"/>
</dbReference>
<evidence type="ECO:0000313" key="1">
    <source>
        <dbReference type="EMBL" id="MPC11171.1"/>
    </source>
</evidence>
<protein>
    <submittedName>
        <fullName evidence="1">Uncharacterized protein</fullName>
    </submittedName>
</protein>
<accession>A0A5B7CQT5</accession>
<organism evidence="1 2">
    <name type="scientific">Portunus trituberculatus</name>
    <name type="common">Swimming crab</name>
    <name type="synonym">Neptunus trituberculatus</name>
    <dbReference type="NCBI Taxonomy" id="210409"/>
    <lineage>
        <taxon>Eukaryota</taxon>
        <taxon>Metazoa</taxon>
        <taxon>Ecdysozoa</taxon>
        <taxon>Arthropoda</taxon>
        <taxon>Crustacea</taxon>
        <taxon>Multicrustacea</taxon>
        <taxon>Malacostraca</taxon>
        <taxon>Eumalacostraca</taxon>
        <taxon>Eucarida</taxon>
        <taxon>Decapoda</taxon>
        <taxon>Pleocyemata</taxon>
        <taxon>Brachyura</taxon>
        <taxon>Eubrachyura</taxon>
        <taxon>Portunoidea</taxon>
        <taxon>Portunidae</taxon>
        <taxon>Portuninae</taxon>
        <taxon>Portunus</taxon>
    </lineage>
</organism>
<dbReference type="Proteomes" id="UP000324222">
    <property type="component" value="Unassembled WGS sequence"/>
</dbReference>
<keyword evidence="2" id="KW-1185">Reference proteome</keyword>
<dbReference type="AlphaFoldDB" id="A0A5B7CQT5"/>
<reference evidence="1 2" key="1">
    <citation type="submission" date="2019-05" db="EMBL/GenBank/DDBJ databases">
        <title>Another draft genome of Portunus trituberculatus and its Hox gene families provides insights of decapod evolution.</title>
        <authorList>
            <person name="Jeong J.-H."/>
            <person name="Song I."/>
            <person name="Kim S."/>
            <person name="Choi T."/>
            <person name="Kim D."/>
            <person name="Ryu S."/>
            <person name="Kim W."/>
        </authorList>
    </citation>
    <scope>NUCLEOTIDE SEQUENCE [LARGE SCALE GENOMIC DNA]</scope>
    <source>
        <tissue evidence="1">Muscle</tissue>
    </source>
</reference>
<gene>
    <name evidence="1" type="ORF">E2C01_003830</name>
</gene>
<evidence type="ECO:0000313" key="2">
    <source>
        <dbReference type="Proteomes" id="UP000324222"/>
    </source>
</evidence>
<comment type="caution">
    <text evidence="1">The sequence shown here is derived from an EMBL/GenBank/DDBJ whole genome shotgun (WGS) entry which is preliminary data.</text>
</comment>